<dbReference type="Proteomes" id="UP001344447">
    <property type="component" value="Unassembled WGS sequence"/>
</dbReference>
<comment type="caution">
    <text evidence="2">The sequence shown here is derived from an EMBL/GenBank/DDBJ whole genome shotgun (WGS) entry which is preliminary data.</text>
</comment>
<dbReference type="GO" id="GO:0006400">
    <property type="term" value="P:tRNA modification"/>
    <property type="evidence" value="ECO:0007669"/>
    <property type="project" value="TreeGrafter"/>
</dbReference>
<keyword evidence="1" id="KW-0378">Hydrolase</keyword>
<accession>A0AAN7TPQ6</accession>
<comment type="similarity">
    <text evidence="1">Belongs to the QNG1 protein family.</text>
</comment>
<evidence type="ECO:0000256" key="1">
    <source>
        <dbReference type="RuleBase" id="RU365002"/>
    </source>
</evidence>
<dbReference type="AlphaFoldDB" id="A0AAN7TPQ6"/>
<protein>
    <recommendedName>
        <fullName evidence="1">Queuosine 5'-phosphate N-glycosylase/hydrolase</fullName>
        <ecNumber evidence="1">3.2.2.-</ecNumber>
    </recommendedName>
    <alternativeName>
        <fullName evidence="1">Queuosine-nucleotide N-glycosylase/hydrolase</fullName>
    </alternativeName>
</protein>
<dbReference type="EC" id="3.2.2.-" evidence="1"/>
<reference evidence="2 3" key="1">
    <citation type="submission" date="2023-11" db="EMBL/GenBank/DDBJ databases">
        <title>Dfirmibasis_genome.</title>
        <authorList>
            <person name="Edelbroek B."/>
            <person name="Kjellin J."/>
            <person name="Jerlstrom-Hultqvist J."/>
            <person name="Soderbom F."/>
        </authorList>
    </citation>
    <scope>NUCLEOTIDE SEQUENCE [LARGE SCALE GENOMIC DNA]</scope>
    <source>
        <strain evidence="2 3">TNS-C-14</strain>
    </source>
</reference>
<comment type="catalytic activity">
    <reaction evidence="1">
        <text>queuosine 5'-phosphate + H2O = queuine + D-ribose 5-phosphate</text>
        <dbReference type="Rhea" id="RHEA:75387"/>
        <dbReference type="ChEBI" id="CHEBI:15377"/>
        <dbReference type="ChEBI" id="CHEBI:17433"/>
        <dbReference type="ChEBI" id="CHEBI:78346"/>
        <dbReference type="ChEBI" id="CHEBI:194371"/>
    </reaction>
    <physiologicalReaction direction="left-to-right" evidence="1">
        <dbReference type="Rhea" id="RHEA:75388"/>
    </physiologicalReaction>
</comment>
<gene>
    <name evidence="2" type="ORF">RB653_001876</name>
</gene>
<dbReference type="PANTHER" id="PTHR21314:SF1">
    <property type="entry name" value="QUEUOSINE SALVAGE PROTEIN"/>
    <property type="match status" value="1"/>
</dbReference>
<evidence type="ECO:0000313" key="3">
    <source>
        <dbReference type="Proteomes" id="UP001344447"/>
    </source>
</evidence>
<keyword evidence="3" id="KW-1185">Reference proteome</keyword>
<dbReference type="EMBL" id="JAVFKY010000004">
    <property type="protein sequence ID" value="KAK5576939.1"/>
    <property type="molecule type" value="Genomic_DNA"/>
</dbReference>
<dbReference type="GO" id="GO:0016787">
    <property type="term" value="F:hydrolase activity"/>
    <property type="evidence" value="ECO:0007669"/>
    <property type="project" value="UniProtKB-KW"/>
</dbReference>
<sequence>MVSDNPLQQVRESAKWVDEHSENVKINFNKINEFLDNLKKDDYESKSSTVLFPLNYSSSQQEINFWFLLDLINFGSGYRKELHESCNRGAYETICYGLMGMFLSQGGKITTNFLSNISLNDVAQLFNIPTQEEYEIQPGIYSYRDTPLKQLVQSIHKVLKESSEIVLKLGFADFGDWIWSITDPSNNSNGPLASDLIKILVNTIPAFNDQSYFKDHRIFIFKKVQLLVADLYRRFKDTIPDRFNFTDINELTVFTDNVLPAVLRYFGILEVSKELEDRLNSGGELLPGNDEVELRVQAIQACIEIVSIAKTRPNNFINNDVEFDYYLWTKGFLLISSCFASTNKWKKSKIKSNEKNENVDNQIKQMKLIVDSNEFKTGIYNHTSVKFSNQIQLFENDRILSFFLDQVRDYFSEIGFDPIQFENYIKSLCNTLLICRIPILGDAINLTVDIVAILLEAQCYRDRVENTPMTGMTTSMKKSNFLTQKQDSPLNLLQIDDLSIYNSNNLLNNNFNELK</sequence>
<dbReference type="Pfam" id="PF10343">
    <property type="entry name" value="Q_salvage"/>
    <property type="match status" value="1"/>
</dbReference>
<organism evidence="2 3">
    <name type="scientific">Dictyostelium firmibasis</name>
    <dbReference type="NCBI Taxonomy" id="79012"/>
    <lineage>
        <taxon>Eukaryota</taxon>
        <taxon>Amoebozoa</taxon>
        <taxon>Evosea</taxon>
        <taxon>Eumycetozoa</taxon>
        <taxon>Dictyostelia</taxon>
        <taxon>Dictyosteliales</taxon>
        <taxon>Dictyosteliaceae</taxon>
        <taxon>Dictyostelium</taxon>
    </lineage>
</organism>
<dbReference type="InterPro" id="IPR019438">
    <property type="entry name" value="Q_salvage"/>
</dbReference>
<proteinExistence type="inferred from homology"/>
<evidence type="ECO:0000313" key="2">
    <source>
        <dbReference type="EMBL" id="KAK5576939.1"/>
    </source>
</evidence>
<comment type="function">
    <text evidence="1">Catalyzes the hydrolysis of queuosine 5'-phosphate, releasing the nucleobase queuine (q). Is required for salvage of queuine from exogenous queuosine (Q) that is imported and then converted to queuosine 5'-phosphate intracellularly.</text>
</comment>
<name>A0AAN7TPQ6_9MYCE</name>
<dbReference type="PANTHER" id="PTHR21314">
    <property type="entry name" value="QUEUOSINE 5'-PHOSPHATE N-GLYCOSYLASE_HYDROLASE-RELATED"/>
    <property type="match status" value="1"/>
</dbReference>